<dbReference type="Proteomes" id="UP000000948">
    <property type="component" value="Chromosome"/>
</dbReference>
<gene>
    <name evidence="1" type="ordered locus">APA01_02650</name>
</gene>
<accession>C7JC00</accession>
<sequence>MQLAIVDYSTLSRAEIEGMIDSLISALDDRDAAFEDLDPEEDCGGAGEEEPYLYGQYTFAANNSAFLGGML</sequence>
<dbReference type="KEGG" id="apt:APA01_02650"/>
<evidence type="ECO:0000313" key="1">
    <source>
        <dbReference type="EMBL" id="BAH98417.1"/>
    </source>
</evidence>
<protein>
    <submittedName>
        <fullName evidence="1">Uncharacterized protein</fullName>
    </submittedName>
</protein>
<dbReference type="STRING" id="634452.APA01_02650"/>
<dbReference type="EMBL" id="AP011121">
    <property type="protein sequence ID" value="BAH98417.1"/>
    <property type="molecule type" value="Genomic_DNA"/>
</dbReference>
<dbReference type="PATRIC" id="fig|634452.3.peg.270"/>
<evidence type="ECO:0000313" key="2">
    <source>
        <dbReference type="Proteomes" id="UP000000948"/>
    </source>
</evidence>
<reference evidence="1 2" key="1">
    <citation type="journal article" date="2009" name="Nucleic Acids Res.">
        <title>Whole-genome analyses reveal genetic instability of Acetobacter pasteurianus.</title>
        <authorList>
            <person name="Azuma Y."/>
            <person name="Hosoyama A."/>
            <person name="Matsutani M."/>
            <person name="Furuya N."/>
            <person name="Horikawa H."/>
            <person name="Harada T."/>
            <person name="Hirakawa H."/>
            <person name="Kuhara S."/>
            <person name="Matsushita K."/>
            <person name="Fujita N."/>
            <person name="Shirai M."/>
        </authorList>
    </citation>
    <scope>NUCLEOTIDE SEQUENCE [LARGE SCALE GENOMIC DNA]</scope>
    <source>
        <strain evidence="2">NBRC 105184 / IFO 3283-01</strain>
    </source>
</reference>
<dbReference type="BioCyc" id="APAS634452:APA01_RS01330-MONOMER"/>
<dbReference type="AlphaFoldDB" id="C7JC00"/>
<proteinExistence type="predicted"/>
<organism evidence="1 2">
    <name type="scientific">Acetobacter pasteurianus (strain NBRC 105184 / IFO 3283-01)</name>
    <dbReference type="NCBI Taxonomy" id="634452"/>
    <lineage>
        <taxon>Bacteria</taxon>
        <taxon>Pseudomonadati</taxon>
        <taxon>Pseudomonadota</taxon>
        <taxon>Alphaproteobacteria</taxon>
        <taxon>Acetobacterales</taxon>
        <taxon>Acetobacteraceae</taxon>
        <taxon>Acetobacter</taxon>
    </lineage>
</organism>
<dbReference type="HOGENOM" id="CLU_2730656_0_0_5"/>
<name>C7JC00_ACEP3</name>